<dbReference type="InterPro" id="IPR051276">
    <property type="entry name" value="Saccharopine_DH-like_oxidrdct"/>
</dbReference>
<organism evidence="4 5">
    <name type="scientific">Triparma laevis f. longispina</name>
    <dbReference type="NCBI Taxonomy" id="1714387"/>
    <lineage>
        <taxon>Eukaryota</taxon>
        <taxon>Sar</taxon>
        <taxon>Stramenopiles</taxon>
        <taxon>Ochrophyta</taxon>
        <taxon>Bolidophyceae</taxon>
        <taxon>Parmales</taxon>
        <taxon>Triparmaceae</taxon>
        <taxon>Triparma</taxon>
    </lineage>
</organism>
<keyword evidence="5" id="KW-1185">Reference proteome</keyword>
<evidence type="ECO:0000313" key="5">
    <source>
        <dbReference type="Proteomes" id="UP001165122"/>
    </source>
</evidence>
<dbReference type="GO" id="GO:0005886">
    <property type="term" value="C:plasma membrane"/>
    <property type="evidence" value="ECO:0007669"/>
    <property type="project" value="TreeGrafter"/>
</dbReference>
<dbReference type="OrthoDB" id="10268090at2759"/>
<name>A0A9W7A519_9STRA</name>
<accession>A0A9W7A519</accession>
<dbReference type="Proteomes" id="UP001165122">
    <property type="component" value="Unassembled WGS sequence"/>
</dbReference>
<dbReference type="GO" id="GO:0005739">
    <property type="term" value="C:mitochondrion"/>
    <property type="evidence" value="ECO:0007669"/>
    <property type="project" value="TreeGrafter"/>
</dbReference>
<keyword evidence="2" id="KW-0472">Membrane</keyword>
<dbReference type="PANTHER" id="PTHR12286:SF5">
    <property type="entry name" value="SACCHAROPINE DEHYDROGENASE-LIKE OXIDOREDUCTASE"/>
    <property type="match status" value="1"/>
</dbReference>
<dbReference type="AlphaFoldDB" id="A0A9W7A519"/>
<feature type="domain" description="Saccharopine dehydrogenase NADP binding" evidence="3">
    <location>
        <begin position="10"/>
        <end position="126"/>
    </location>
</feature>
<dbReference type="Pfam" id="PF03435">
    <property type="entry name" value="Sacchrp_dh_NADP"/>
    <property type="match status" value="1"/>
</dbReference>
<proteinExistence type="inferred from homology"/>
<evidence type="ECO:0000256" key="1">
    <source>
        <dbReference type="ARBA" id="ARBA00038048"/>
    </source>
</evidence>
<gene>
    <name evidence="4" type="ORF">TrLO_g1059</name>
</gene>
<evidence type="ECO:0000313" key="4">
    <source>
        <dbReference type="EMBL" id="GMH62798.1"/>
    </source>
</evidence>
<dbReference type="InterPro" id="IPR036291">
    <property type="entry name" value="NAD(P)-bd_dom_sf"/>
</dbReference>
<comment type="similarity">
    <text evidence="1">Belongs to the saccharopine dehydrogenase family.</text>
</comment>
<evidence type="ECO:0000256" key="2">
    <source>
        <dbReference type="SAM" id="Phobius"/>
    </source>
</evidence>
<protein>
    <recommendedName>
        <fullName evidence="3">Saccharopine dehydrogenase NADP binding domain-containing protein</fullName>
    </recommendedName>
</protein>
<dbReference type="GO" id="GO:0005811">
    <property type="term" value="C:lipid droplet"/>
    <property type="evidence" value="ECO:0007669"/>
    <property type="project" value="TreeGrafter"/>
</dbReference>
<keyword evidence="2" id="KW-1133">Transmembrane helix</keyword>
<dbReference type="Gene3D" id="3.40.50.720">
    <property type="entry name" value="NAD(P)-binding Rossmann-like Domain"/>
    <property type="match status" value="1"/>
</dbReference>
<sequence length="401" mass="43913">MPAAKKYDLVLYGATGFTGTLAVKYLTSQYGTSINWAIAGRSKDKLEKLSTTHGGDCDILVADSLDEKGLTAIIKKTKVVASAAGPFARYGTLLVSLCAKLGCDYCDITGETNWVREMIALYDDVARATKARIVHHCGHDSIPWDLSAYLLANKLSEEFNGEKVKKFDFYDDIKSAPSGGTLETAFAIMFGKEKAYKFTEQKKLGYDALLKTPDGSKSAHSMKSRNVDLLNLSKSSSLPHRSFFFMAPVNANAVKRSNALNGYGNLTYTEGQSFPNIFATIWYILGYAVYGFCIYLPPLRFIMRKFILPKPGQGPSEEYMNSGYLHVLGVAKGENGNTVKSTMSFSVDPGYKDTARMLVESALALSVSEVECGGGVFTPGACQKEVLLDRLLETGTEFKYH</sequence>
<feature type="transmembrane region" description="Helical" evidence="2">
    <location>
        <begin position="277"/>
        <end position="296"/>
    </location>
</feature>
<evidence type="ECO:0000259" key="3">
    <source>
        <dbReference type="Pfam" id="PF03435"/>
    </source>
</evidence>
<dbReference type="GO" id="GO:0009247">
    <property type="term" value="P:glycolipid biosynthetic process"/>
    <property type="evidence" value="ECO:0007669"/>
    <property type="project" value="TreeGrafter"/>
</dbReference>
<dbReference type="PANTHER" id="PTHR12286">
    <property type="entry name" value="SACCHAROPINE DEHYDROGENASE-LIKE OXIDOREDUCTASE"/>
    <property type="match status" value="1"/>
</dbReference>
<dbReference type="EMBL" id="BRXW01000522">
    <property type="protein sequence ID" value="GMH62798.1"/>
    <property type="molecule type" value="Genomic_DNA"/>
</dbReference>
<dbReference type="SUPFAM" id="SSF51735">
    <property type="entry name" value="NAD(P)-binding Rossmann-fold domains"/>
    <property type="match status" value="1"/>
</dbReference>
<reference evidence="5" key="1">
    <citation type="journal article" date="2023" name="Commun. Biol.">
        <title>Genome analysis of Parmales, the sister group of diatoms, reveals the evolutionary specialization of diatoms from phago-mixotrophs to photoautotrophs.</title>
        <authorList>
            <person name="Ban H."/>
            <person name="Sato S."/>
            <person name="Yoshikawa S."/>
            <person name="Yamada K."/>
            <person name="Nakamura Y."/>
            <person name="Ichinomiya M."/>
            <person name="Sato N."/>
            <person name="Blanc-Mathieu R."/>
            <person name="Endo H."/>
            <person name="Kuwata A."/>
            <person name="Ogata H."/>
        </authorList>
    </citation>
    <scope>NUCLEOTIDE SEQUENCE [LARGE SCALE GENOMIC DNA]</scope>
    <source>
        <strain evidence="5">NIES 3700</strain>
    </source>
</reference>
<keyword evidence="2" id="KW-0812">Transmembrane</keyword>
<dbReference type="InterPro" id="IPR005097">
    <property type="entry name" value="Sacchrp_dh_NADP-bd"/>
</dbReference>
<comment type="caution">
    <text evidence="4">The sequence shown here is derived from an EMBL/GenBank/DDBJ whole genome shotgun (WGS) entry which is preliminary data.</text>
</comment>